<evidence type="ECO:0008006" key="3">
    <source>
        <dbReference type="Google" id="ProtNLM"/>
    </source>
</evidence>
<dbReference type="Proteomes" id="UP001523219">
    <property type="component" value="Unassembled WGS sequence"/>
</dbReference>
<dbReference type="RefSeq" id="WP_252422154.1">
    <property type="nucleotide sequence ID" value="NZ_JAMWMR010000002.1"/>
</dbReference>
<protein>
    <recommendedName>
        <fullName evidence="3">CdiI immunity protein domain-containing protein</fullName>
    </recommendedName>
</protein>
<accession>A0ABT0Z9K6</accession>
<proteinExistence type="predicted"/>
<dbReference type="EMBL" id="JAMWMR010000002">
    <property type="protein sequence ID" value="MCN9239942.1"/>
    <property type="molecule type" value="Genomic_DNA"/>
</dbReference>
<evidence type="ECO:0000313" key="2">
    <source>
        <dbReference type="Proteomes" id="UP001523219"/>
    </source>
</evidence>
<evidence type="ECO:0000313" key="1">
    <source>
        <dbReference type="EMBL" id="MCN9239942.1"/>
    </source>
</evidence>
<keyword evidence="2" id="KW-1185">Reference proteome</keyword>
<reference evidence="1 2" key="1">
    <citation type="submission" date="2022-05" db="EMBL/GenBank/DDBJ databases">
        <title>Streptomyces sp. nov. RY43-2 isolated from soil of a peat swamp forest.</title>
        <authorList>
            <person name="Kanchanasin P."/>
            <person name="Tanasupawat S."/>
            <person name="Phongsopitanun W."/>
        </authorList>
    </citation>
    <scope>NUCLEOTIDE SEQUENCE [LARGE SCALE GENOMIC DNA]</scope>
    <source>
        <strain evidence="1 2">RY43-2</strain>
    </source>
</reference>
<gene>
    <name evidence="1" type="ORF">NGF19_03920</name>
</gene>
<comment type="caution">
    <text evidence="1">The sequence shown here is derived from an EMBL/GenBank/DDBJ whole genome shotgun (WGS) entry which is preliminary data.</text>
</comment>
<sequence>MNEQLEKFITIYLRLEQAYDTSGYLRPTLLACNDSYVEQVREGLSQVLSERSLSVGDYERLTNIEFPGEESLYEYLQCMYAYLFEDRSDQPTPPE</sequence>
<organism evidence="1 2">
    <name type="scientific">Streptomyces macrolidinus</name>
    <dbReference type="NCBI Taxonomy" id="2952607"/>
    <lineage>
        <taxon>Bacteria</taxon>
        <taxon>Bacillati</taxon>
        <taxon>Actinomycetota</taxon>
        <taxon>Actinomycetes</taxon>
        <taxon>Kitasatosporales</taxon>
        <taxon>Streptomycetaceae</taxon>
        <taxon>Streptomyces</taxon>
    </lineage>
</organism>
<name>A0ABT0Z9K6_9ACTN</name>